<keyword evidence="4" id="KW-0158">Chromosome</keyword>
<comment type="subcellular location">
    <subcellularLocation>
        <location evidence="2">Chromosome</location>
    </subcellularLocation>
    <subcellularLocation>
        <location evidence="1">Nucleus</location>
    </subcellularLocation>
</comment>
<dbReference type="EMBL" id="GL348714">
    <property type="protein sequence ID" value="EFH64371.1"/>
    <property type="molecule type" value="Genomic_DNA"/>
</dbReference>
<dbReference type="GO" id="GO:0009793">
    <property type="term" value="P:embryo development ending in seed dormancy"/>
    <property type="evidence" value="ECO:0007669"/>
    <property type="project" value="EnsemblPlants"/>
</dbReference>
<evidence type="ECO:0000256" key="6">
    <source>
        <dbReference type="ARBA" id="ARBA00022776"/>
    </source>
</evidence>
<feature type="domain" description="Wings apart-like protein C-terminal" evidence="14">
    <location>
        <begin position="79"/>
        <end position="702"/>
    </location>
</feature>
<evidence type="ECO:0000313" key="16">
    <source>
        <dbReference type="Proteomes" id="UP000008694"/>
    </source>
</evidence>
<dbReference type="GO" id="GO:0000070">
    <property type="term" value="P:mitotic sister chromatid segregation"/>
    <property type="evidence" value="ECO:0007669"/>
    <property type="project" value="EnsemblPlants"/>
</dbReference>
<dbReference type="InterPro" id="IPR011989">
    <property type="entry name" value="ARM-like"/>
</dbReference>
<evidence type="ECO:0000256" key="12">
    <source>
        <dbReference type="ARBA" id="ARBA00062327"/>
    </source>
</evidence>
<evidence type="ECO:0000256" key="3">
    <source>
        <dbReference type="ARBA" id="ARBA00006854"/>
    </source>
</evidence>
<dbReference type="PANTHER" id="PTHR22100:SF13">
    <property type="entry name" value="WINGS APART-LIKE PROTEIN HOMOLOG"/>
    <property type="match status" value="1"/>
</dbReference>
<dbReference type="InterPro" id="IPR022771">
    <property type="entry name" value="WAPL_C"/>
</dbReference>
<keyword evidence="7" id="KW-0159">Chromosome partition</keyword>
<feature type="compositionally biased region" description="Polar residues" evidence="13">
    <location>
        <begin position="571"/>
        <end position="587"/>
    </location>
</feature>
<dbReference type="Pfam" id="PF07814">
    <property type="entry name" value="WAPL"/>
    <property type="match status" value="1"/>
</dbReference>
<comment type="function">
    <text evidence="11">Regulator of sister chromatid cohesion in meiosis which negatively regulates cohesin association with chromatin, acting as an antagonist of CTF7. Cohesion ensures that chromosome partitioning is accurate in both meiotic and mitotic cells and plays an important role in DNA repair. Essential for the prophase removal of cohesin during meiosis thus determining the timely release of meiotic cohesion. Important for proper spindle attachment and assembly during meiosis. Helps to prevent abnormal centromere association during prophase I in meiocytes. Required for early embryonic patterning. Also involved in chromosome segregation during mitosis.</text>
</comment>
<name>D7KW59_ARALL</name>
<feature type="region of interest" description="Disordered" evidence="13">
    <location>
        <begin position="56"/>
        <end position="78"/>
    </location>
</feature>
<dbReference type="InterPro" id="IPR016024">
    <property type="entry name" value="ARM-type_fold"/>
</dbReference>
<keyword evidence="8" id="KW-0539">Nucleus</keyword>
<gene>
    <name evidence="15" type="ORF">ARALYDRAFT_893427</name>
</gene>
<dbReference type="GO" id="GO:0010789">
    <property type="term" value="P:meiotic sister chromatid cohesion involved in meiosis I"/>
    <property type="evidence" value="ECO:0007669"/>
    <property type="project" value="EnsemblPlants"/>
</dbReference>
<evidence type="ECO:0000259" key="14">
    <source>
        <dbReference type="Pfam" id="PF07814"/>
    </source>
</evidence>
<evidence type="ECO:0000256" key="2">
    <source>
        <dbReference type="ARBA" id="ARBA00004286"/>
    </source>
</evidence>
<dbReference type="Gene3D" id="1.25.10.10">
    <property type="entry name" value="Leucine-rich Repeat Variant"/>
    <property type="match status" value="2"/>
</dbReference>
<keyword evidence="5" id="KW-0132">Cell division</keyword>
<evidence type="ECO:0000256" key="7">
    <source>
        <dbReference type="ARBA" id="ARBA00022829"/>
    </source>
</evidence>
<dbReference type="Gramene" id="scaffold_200501.1">
    <property type="protein sequence ID" value="scaffold_200501.1"/>
    <property type="gene ID" value="scaffold_200501.1"/>
</dbReference>
<evidence type="ECO:0000256" key="13">
    <source>
        <dbReference type="SAM" id="MobiDB-lite"/>
    </source>
</evidence>
<organism evidence="16">
    <name type="scientific">Arabidopsis lyrata subsp. lyrata</name>
    <name type="common">Lyre-leaved rock-cress</name>
    <dbReference type="NCBI Taxonomy" id="81972"/>
    <lineage>
        <taxon>Eukaryota</taxon>
        <taxon>Viridiplantae</taxon>
        <taxon>Streptophyta</taxon>
        <taxon>Embryophyta</taxon>
        <taxon>Tracheophyta</taxon>
        <taxon>Spermatophyta</taxon>
        <taxon>Magnoliopsida</taxon>
        <taxon>eudicotyledons</taxon>
        <taxon>Gunneridae</taxon>
        <taxon>Pentapetalae</taxon>
        <taxon>rosids</taxon>
        <taxon>malvids</taxon>
        <taxon>Brassicales</taxon>
        <taxon>Brassicaceae</taxon>
        <taxon>Camelineae</taxon>
        <taxon>Arabidopsis</taxon>
    </lineage>
</organism>
<dbReference type="SUPFAM" id="SSF48371">
    <property type="entry name" value="ARM repeat"/>
    <property type="match status" value="1"/>
</dbReference>
<comment type="similarity">
    <text evidence="3">Belongs to the WAPL family.</text>
</comment>
<evidence type="ECO:0000256" key="8">
    <source>
        <dbReference type="ARBA" id="ARBA00023242"/>
    </source>
</evidence>
<evidence type="ECO:0000256" key="1">
    <source>
        <dbReference type="ARBA" id="ARBA00004123"/>
    </source>
</evidence>
<comment type="subunit">
    <text evidence="12">Interacts with the cohesin complex throughout the cell cycle.</text>
</comment>
<dbReference type="AlphaFoldDB" id="D7KW59"/>
<keyword evidence="6" id="KW-0498">Mitosis</keyword>
<evidence type="ECO:0000256" key="5">
    <source>
        <dbReference type="ARBA" id="ARBA00022618"/>
    </source>
</evidence>
<feature type="region of interest" description="Disordered" evidence="13">
    <location>
        <begin position="550"/>
        <end position="601"/>
    </location>
</feature>
<sequence length="842" mass="93148">MMERTYGRRKPGMLNDDVSQAEYLFSSSSSPELDPLDFSTQESSCLWNYSSRSNFSDDDFSQKRAKRPRNGGGGFGLNSTLMETQEFGELMENEDEVNFALDGLKKGHQVRIRRAALSSLLSICESQYQRRSLRALGISKSIIDAILGLSLDDIPSNLAAATLFFVLTTDGQDDHFMESPNSIKFLIKLLRPVVSASTKGKPRPNIGSRLLSVVKDVDAARDAASMHDSSSCDILDRAQEILVNCKELRLVDGYKIERMRPELSTKFVALLVMEKACLSKISFDDTSGTVKKSGGMFKEKLRELGGLDAVFDVVMDCHSVMESWVAHDTISAEDIKDDLNKQNLILLLKCLKIMENATFLSTENQIHLLRFNKNMGSHGSRLSFPELMISVIKILSGLQLRAHRNKNHPHPQPHLSSAVNKDFVTIISSDTCSTTSCSSIKSCVSKRNQSAFLLGCSMTPKPGSQSSVLSTVYPCTPTTIAGSNTGSFAGRLASLGSGISRSNARTSQTRESSCKKVENFSSFEDSQDPFSFDLEDSGLSKWAVVLGKQKKSKGQKRKGSYRDKKDERSLQLFSSQEESNHGLNSQEESSDRDRHVTEQPSSTYDIDKGCLCLLSDCLLTAVKVLMNLTNDNSVGCREFAACRGLESMAELIVGHFPSFTRSPLFSLMESGTCHQKDKHLTDQELDFLVAILGLLVNLVEKNGINRSRLAAASVPITNPEELQDSEQDMIPLLCSIFLTNQGSADAKDETSTFTLDDEEAVLESEKEAEKMIVEAYSALLLAFLSTESRSIRNAIRDYLPKRNMAILVPVLDRFLAFHTTLDMIPPETHKAVMEVIESCKLP</sequence>
<dbReference type="STRING" id="81972.D7KW59"/>
<dbReference type="GO" id="GO:0005634">
    <property type="term" value="C:nucleus"/>
    <property type="evidence" value="ECO:0007669"/>
    <property type="project" value="UniProtKB-SubCell"/>
</dbReference>
<dbReference type="HOGENOM" id="CLU_015006_0_0_1"/>
<dbReference type="OrthoDB" id="78088at2759"/>
<dbReference type="GO" id="GO:0045132">
    <property type="term" value="P:meiotic chromosome segregation"/>
    <property type="evidence" value="ECO:0007669"/>
    <property type="project" value="EnsemblPlants"/>
</dbReference>
<keyword evidence="10" id="KW-0131">Cell cycle</keyword>
<feature type="compositionally biased region" description="Basic and acidic residues" evidence="13">
    <location>
        <begin position="560"/>
        <end position="569"/>
    </location>
</feature>
<dbReference type="GO" id="GO:0005694">
    <property type="term" value="C:chromosome"/>
    <property type="evidence" value="ECO:0007669"/>
    <property type="project" value="UniProtKB-SubCell"/>
</dbReference>
<dbReference type="GO" id="GO:0006281">
    <property type="term" value="P:DNA repair"/>
    <property type="evidence" value="ECO:0007669"/>
    <property type="project" value="EnsemblPlants"/>
</dbReference>
<dbReference type="FunFam" id="1.25.10.10:FF:000417">
    <property type="entry name" value="Wings apart-like protein-like isoform A"/>
    <property type="match status" value="1"/>
</dbReference>
<dbReference type="PANTHER" id="PTHR22100">
    <property type="entry name" value="WINGS APART-LIKE PROTEIN HOMOLOG"/>
    <property type="match status" value="1"/>
</dbReference>
<dbReference type="eggNOG" id="KOG2152">
    <property type="taxonomic scope" value="Eukaryota"/>
</dbReference>
<keyword evidence="9" id="KW-0469">Meiosis</keyword>
<proteinExistence type="inferred from homology"/>
<feature type="compositionally biased region" description="Basic residues" evidence="13">
    <location>
        <begin position="550"/>
        <end position="559"/>
    </location>
</feature>
<dbReference type="KEGG" id="aly:9324175"/>
<evidence type="ECO:0000313" key="15">
    <source>
        <dbReference type="EMBL" id="EFH64371.1"/>
    </source>
</evidence>
<dbReference type="Proteomes" id="UP000008694">
    <property type="component" value="Unassembled WGS sequence"/>
</dbReference>
<evidence type="ECO:0000256" key="9">
    <source>
        <dbReference type="ARBA" id="ARBA00023254"/>
    </source>
</evidence>
<evidence type="ECO:0000256" key="11">
    <source>
        <dbReference type="ARBA" id="ARBA00059421"/>
    </source>
</evidence>
<keyword evidence="16" id="KW-1185">Reference proteome</keyword>
<dbReference type="GO" id="GO:0007064">
    <property type="term" value="P:mitotic sister chromatid cohesion"/>
    <property type="evidence" value="ECO:0007669"/>
    <property type="project" value="EnsemblPlants"/>
</dbReference>
<evidence type="ECO:0000256" key="10">
    <source>
        <dbReference type="ARBA" id="ARBA00023306"/>
    </source>
</evidence>
<dbReference type="GO" id="GO:0051301">
    <property type="term" value="P:cell division"/>
    <property type="evidence" value="ECO:0007669"/>
    <property type="project" value="UniProtKB-KW"/>
</dbReference>
<accession>D7KW59</accession>
<dbReference type="InterPro" id="IPR039874">
    <property type="entry name" value="WAPL"/>
</dbReference>
<reference evidence="16" key="1">
    <citation type="journal article" date="2011" name="Nat. Genet.">
        <title>The Arabidopsis lyrata genome sequence and the basis of rapid genome size change.</title>
        <authorList>
            <person name="Hu T.T."/>
            <person name="Pattyn P."/>
            <person name="Bakker E.G."/>
            <person name="Cao J."/>
            <person name="Cheng J.-F."/>
            <person name="Clark R.M."/>
            <person name="Fahlgren N."/>
            <person name="Fawcett J.A."/>
            <person name="Grimwood J."/>
            <person name="Gundlach H."/>
            <person name="Haberer G."/>
            <person name="Hollister J.D."/>
            <person name="Ossowski S."/>
            <person name="Ottilar R.P."/>
            <person name="Salamov A.A."/>
            <person name="Schneeberger K."/>
            <person name="Spannagl M."/>
            <person name="Wang X."/>
            <person name="Yang L."/>
            <person name="Nasrallah M.E."/>
            <person name="Bergelson J."/>
            <person name="Carrington J.C."/>
            <person name="Gaut B.S."/>
            <person name="Schmutz J."/>
            <person name="Mayer K.F.X."/>
            <person name="Van de Peer Y."/>
            <person name="Grigoriev I.V."/>
            <person name="Nordborg M."/>
            <person name="Weigel D."/>
            <person name="Guo Y.-L."/>
        </authorList>
    </citation>
    <scope>NUCLEOTIDE SEQUENCE [LARGE SCALE GENOMIC DNA]</scope>
    <source>
        <strain evidence="16">cv. MN47</strain>
    </source>
</reference>
<protein>
    <recommendedName>
        <fullName evidence="14">Wings apart-like protein C-terminal domain-containing protein</fullName>
    </recommendedName>
</protein>
<evidence type="ECO:0000256" key="4">
    <source>
        <dbReference type="ARBA" id="ARBA00022454"/>
    </source>
</evidence>
<dbReference type="FunFam" id="1.25.10.10:FF:000519">
    <property type="entry name" value="WAPL (Wings apart-like protein regulation of heterochromatin) protein"/>
    <property type="match status" value="1"/>
</dbReference>